<dbReference type="GO" id="GO:0003735">
    <property type="term" value="F:structural constituent of ribosome"/>
    <property type="evidence" value="ECO:0007669"/>
    <property type="project" value="InterPro"/>
</dbReference>
<dbReference type="OrthoDB" id="994564at2759"/>
<evidence type="ECO:0000256" key="3">
    <source>
        <dbReference type="ARBA" id="ARBA00023274"/>
    </source>
</evidence>
<dbReference type="GO" id="GO:0003729">
    <property type="term" value="F:mRNA binding"/>
    <property type="evidence" value="ECO:0007669"/>
    <property type="project" value="TreeGrafter"/>
</dbReference>
<proteinExistence type="inferred from homology"/>
<comment type="similarity">
    <text evidence="1">Belongs to the universal ribosomal protein uL13 family.</text>
</comment>
<keyword evidence="5" id="KW-1185">Reference proteome</keyword>
<organism evidence="4 5">
    <name type="scientific">Thalictrum thalictroides</name>
    <name type="common">Rue-anemone</name>
    <name type="synonym">Anemone thalictroides</name>
    <dbReference type="NCBI Taxonomy" id="46969"/>
    <lineage>
        <taxon>Eukaryota</taxon>
        <taxon>Viridiplantae</taxon>
        <taxon>Streptophyta</taxon>
        <taxon>Embryophyta</taxon>
        <taxon>Tracheophyta</taxon>
        <taxon>Spermatophyta</taxon>
        <taxon>Magnoliopsida</taxon>
        <taxon>Ranunculales</taxon>
        <taxon>Ranunculaceae</taxon>
        <taxon>Thalictroideae</taxon>
        <taxon>Thalictrum</taxon>
    </lineage>
</organism>
<dbReference type="AlphaFoldDB" id="A0A7J6WVS4"/>
<dbReference type="EMBL" id="JABWDY010010539">
    <property type="protein sequence ID" value="KAF5200615.1"/>
    <property type="molecule type" value="Genomic_DNA"/>
</dbReference>
<comment type="caution">
    <text evidence="4">The sequence shown here is derived from an EMBL/GenBank/DDBJ whole genome shotgun (WGS) entry which is preliminary data.</text>
</comment>
<keyword evidence="3" id="KW-0687">Ribonucleoprotein</keyword>
<dbReference type="GO" id="GO:0017148">
    <property type="term" value="P:negative regulation of translation"/>
    <property type="evidence" value="ECO:0007669"/>
    <property type="project" value="TreeGrafter"/>
</dbReference>
<dbReference type="GO" id="GO:0006412">
    <property type="term" value="P:translation"/>
    <property type="evidence" value="ECO:0007669"/>
    <property type="project" value="InterPro"/>
</dbReference>
<dbReference type="GO" id="GO:0022625">
    <property type="term" value="C:cytosolic large ribosomal subunit"/>
    <property type="evidence" value="ECO:0007669"/>
    <property type="project" value="TreeGrafter"/>
</dbReference>
<keyword evidence="2 4" id="KW-0689">Ribosomal protein</keyword>
<evidence type="ECO:0000256" key="1">
    <source>
        <dbReference type="ARBA" id="ARBA00006227"/>
    </source>
</evidence>
<accession>A0A7J6WVS4</accession>
<dbReference type="InterPro" id="IPR005822">
    <property type="entry name" value="Ribosomal_uL13"/>
</dbReference>
<dbReference type="Proteomes" id="UP000554482">
    <property type="component" value="Unassembled WGS sequence"/>
</dbReference>
<evidence type="ECO:0000313" key="4">
    <source>
        <dbReference type="EMBL" id="KAF5200615.1"/>
    </source>
</evidence>
<dbReference type="Pfam" id="PF00572">
    <property type="entry name" value="Ribosomal_L13"/>
    <property type="match status" value="1"/>
</dbReference>
<dbReference type="InterPro" id="IPR036899">
    <property type="entry name" value="Ribosomal_uL13_sf"/>
</dbReference>
<dbReference type="SUPFAM" id="SSF52161">
    <property type="entry name" value="Ribosomal protein L13"/>
    <property type="match status" value="1"/>
</dbReference>
<gene>
    <name evidence="4" type="ORF">FRX31_009798</name>
</gene>
<name>A0A7J6WVS4_THATH</name>
<evidence type="ECO:0000313" key="5">
    <source>
        <dbReference type="Proteomes" id="UP000554482"/>
    </source>
</evidence>
<dbReference type="PANTHER" id="PTHR11545">
    <property type="entry name" value="RIBOSOMAL PROTEIN L13"/>
    <property type="match status" value="1"/>
</dbReference>
<dbReference type="PANTHER" id="PTHR11545:SF39">
    <property type="entry name" value="LARGE RIBOSOMAL SUBUNIT PROTEIN UL13X-RELATED"/>
    <property type="match status" value="1"/>
</dbReference>
<sequence>MQDTGHHMLGQFAASIIAKELFNVQRVVVVRCEEICLSGLVRQKLKYLWFLRKMMNTKPSHGLIHLCAPAKILWKTIRLFEEGFPITRLRGEQLRLLD</sequence>
<reference evidence="4 5" key="1">
    <citation type="submission" date="2020-06" db="EMBL/GenBank/DDBJ databases">
        <title>Transcriptomic and genomic resources for Thalictrum thalictroides and T. hernandezii: Facilitating candidate gene discovery in an emerging model plant lineage.</title>
        <authorList>
            <person name="Arias T."/>
            <person name="Riano-Pachon D.M."/>
            <person name="Di Stilio V.S."/>
        </authorList>
    </citation>
    <scope>NUCLEOTIDE SEQUENCE [LARGE SCALE GENOMIC DNA]</scope>
    <source>
        <strain evidence="5">cv. WT478/WT964</strain>
        <tissue evidence="4">Leaves</tissue>
    </source>
</reference>
<protein>
    <submittedName>
        <fullName evidence="4">60S ribosomal protein L13a</fullName>
    </submittedName>
</protein>
<dbReference type="Gene3D" id="3.90.1180.10">
    <property type="entry name" value="Ribosomal protein L13"/>
    <property type="match status" value="1"/>
</dbReference>
<evidence type="ECO:0000256" key="2">
    <source>
        <dbReference type="ARBA" id="ARBA00022980"/>
    </source>
</evidence>